<evidence type="ECO:0000313" key="2">
    <source>
        <dbReference type="Proteomes" id="UP000316855"/>
    </source>
</evidence>
<keyword evidence="2" id="KW-1185">Reference proteome</keyword>
<dbReference type="AlphaFoldDB" id="A0A517V8F9"/>
<dbReference type="OrthoDB" id="9913509at2"/>
<dbReference type="Proteomes" id="UP000316855">
    <property type="component" value="Chromosome"/>
</dbReference>
<dbReference type="EMBL" id="CP036343">
    <property type="protein sequence ID" value="QDT89295.1"/>
    <property type="molecule type" value="Genomic_DNA"/>
</dbReference>
<accession>A0A517V8F9</accession>
<proteinExistence type="predicted"/>
<dbReference type="RefSeq" id="WP_145224398.1">
    <property type="nucleotide sequence ID" value="NZ_CP036343.1"/>
</dbReference>
<sequence length="87" mass="10014">MKSLFATTRARVLGTADAWRFSTQTRDCEAFQECKVELEIQGDDESRYLLIFSPEGYFSADTWHESLDAAQEEAERVLGVTRTDWTE</sequence>
<reference evidence="1 2" key="1">
    <citation type="submission" date="2019-02" db="EMBL/GenBank/DDBJ databases">
        <title>Deep-cultivation of Planctomycetes and their phenomic and genomic characterization uncovers novel biology.</title>
        <authorList>
            <person name="Wiegand S."/>
            <person name="Jogler M."/>
            <person name="Boedeker C."/>
            <person name="Pinto D."/>
            <person name="Vollmers J."/>
            <person name="Rivas-Marin E."/>
            <person name="Kohn T."/>
            <person name="Peeters S.H."/>
            <person name="Heuer A."/>
            <person name="Rast P."/>
            <person name="Oberbeckmann S."/>
            <person name="Bunk B."/>
            <person name="Jeske O."/>
            <person name="Meyerdierks A."/>
            <person name="Storesund J.E."/>
            <person name="Kallscheuer N."/>
            <person name="Luecker S."/>
            <person name="Lage O.M."/>
            <person name="Pohl T."/>
            <person name="Merkel B.J."/>
            <person name="Hornburger P."/>
            <person name="Mueller R.-W."/>
            <person name="Bruemmer F."/>
            <person name="Labrenz M."/>
            <person name="Spormann A.M."/>
            <person name="Op den Camp H."/>
            <person name="Overmann J."/>
            <person name="Amann R."/>
            <person name="Jetten M.S.M."/>
            <person name="Mascher T."/>
            <person name="Medema M.H."/>
            <person name="Devos D.P."/>
            <person name="Kaster A.-K."/>
            <person name="Ovreas L."/>
            <person name="Rohde M."/>
            <person name="Galperin M.Y."/>
            <person name="Jogler C."/>
        </authorList>
    </citation>
    <scope>NUCLEOTIDE SEQUENCE [LARGE SCALE GENOMIC DNA]</scope>
    <source>
        <strain evidence="1 2">Pan161</strain>
    </source>
</reference>
<gene>
    <name evidence="1" type="ORF">Pan161_09240</name>
</gene>
<protein>
    <submittedName>
        <fullName evidence="1">Uncharacterized protein</fullName>
    </submittedName>
</protein>
<dbReference type="KEGG" id="gax:Pan161_09240"/>
<name>A0A517V8F9_9PLAN</name>
<evidence type="ECO:0000313" key="1">
    <source>
        <dbReference type="EMBL" id="QDT89295.1"/>
    </source>
</evidence>
<organism evidence="1 2">
    <name type="scientific">Gimesia algae</name>
    <dbReference type="NCBI Taxonomy" id="2527971"/>
    <lineage>
        <taxon>Bacteria</taxon>
        <taxon>Pseudomonadati</taxon>
        <taxon>Planctomycetota</taxon>
        <taxon>Planctomycetia</taxon>
        <taxon>Planctomycetales</taxon>
        <taxon>Planctomycetaceae</taxon>
        <taxon>Gimesia</taxon>
    </lineage>
</organism>